<dbReference type="CDD" id="cd20293">
    <property type="entry name" value="cupin_HutD_N"/>
    <property type="match status" value="1"/>
</dbReference>
<protein>
    <submittedName>
        <fullName evidence="1">HutD family protein</fullName>
    </submittedName>
</protein>
<dbReference type="InterPro" id="IPR014710">
    <property type="entry name" value="RmlC-like_jellyroll"/>
</dbReference>
<dbReference type="InterPro" id="IPR011051">
    <property type="entry name" value="RmlC_Cupin_sf"/>
</dbReference>
<dbReference type="Gene3D" id="2.60.120.10">
    <property type="entry name" value="Jelly Rolls"/>
    <property type="match status" value="1"/>
</dbReference>
<dbReference type="Pfam" id="PF05962">
    <property type="entry name" value="HutD"/>
    <property type="match status" value="1"/>
</dbReference>
<keyword evidence="2" id="KW-1185">Reference proteome</keyword>
<dbReference type="PANTHER" id="PTHR37943">
    <property type="entry name" value="PROTEIN VES"/>
    <property type="match status" value="1"/>
</dbReference>
<dbReference type="EMBL" id="JADQDO010000004">
    <property type="protein sequence ID" value="MBF9233890.1"/>
    <property type="molecule type" value="Genomic_DNA"/>
</dbReference>
<comment type="caution">
    <text evidence="1">The sequence shown here is derived from an EMBL/GenBank/DDBJ whole genome shotgun (WGS) entry which is preliminary data.</text>
</comment>
<sequence>MRVIPASTNRRMPWKNGGGETVEIAISPTGAALDDFDWRISMARVETPGPFSIFPEVDRTLAVLDGVGMTLHFSTRDAVSLTPASAPFAFPADAHVEADLPAGAITDLNVMTRRGRVRHRLRRLATSARTVLTCDSDELLLLVLGSSAVVRDGASEAHLASGDAVLSEQRMGGAFEIIPLGLTRFFVIELWHLYDWDGAAQVTAP</sequence>
<dbReference type="InterPro" id="IPR010282">
    <property type="entry name" value="Uncharacterised_HutD/Ves"/>
</dbReference>
<gene>
    <name evidence="1" type="ORF">I2H38_10930</name>
</gene>
<organism evidence="1 2">
    <name type="scientific">Microvirga alba</name>
    <dbReference type="NCBI Taxonomy" id="2791025"/>
    <lineage>
        <taxon>Bacteria</taxon>
        <taxon>Pseudomonadati</taxon>
        <taxon>Pseudomonadota</taxon>
        <taxon>Alphaproteobacteria</taxon>
        <taxon>Hyphomicrobiales</taxon>
        <taxon>Methylobacteriaceae</taxon>
        <taxon>Microvirga</taxon>
    </lineage>
</organism>
<accession>A0A931BU78</accession>
<dbReference type="AlphaFoldDB" id="A0A931BU78"/>
<proteinExistence type="predicted"/>
<reference evidence="1" key="1">
    <citation type="submission" date="2020-11" db="EMBL/GenBank/DDBJ databases">
        <authorList>
            <person name="Kim M.K."/>
        </authorList>
    </citation>
    <scope>NUCLEOTIDE SEQUENCE</scope>
    <source>
        <strain evidence="1">BT350</strain>
    </source>
</reference>
<dbReference type="PANTHER" id="PTHR37943:SF1">
    <property type="entry name" value="PROTEIN VES"/>
    <property type="match status" value="1"/>
</dbReference>
<dbReference type="SUPFAM" id="SSF51182">
    <property type="entry name" value="RmlC-like cupins"/>
    <property type="match status" value="1"/>
</dbReference>
<name>A0A931BU78_9HYPH</name>
<evidence type="ECO:0000313" key="2">
    <source>
        <dbReference type="Proteomes" id="UP000599312"/>
    </source>
</evidence>
<evidence type="ECO:0000313" key="1">
    <source>
        <dbReference type="EMBL" id="MBF9233890.1"/>
    </source>
</evidence>
<dbReference type="Proteomes" id="UP000599312">
    <property type="component" value="Unassembled WGS sequence"/>
</dbReference>